<proteinExistence type="inferred from homology"/>
<evidence type="ECO:0000259" key="2">
    <source>
        <dbReference type="Pfam" id="PF01370"/>
    </source>
</evidence>
<feature type="domain" description="DUF1731" evidence="3">
    <location>
        <begin position="254"/>
        <end position="301"/>
    </location>
</feature>
<gene>
    <name evidence="4" type="ORF">HG15A2_47290</name>
</gene>
<evidence type="ECO:0000313" key="5">
    <source>
        <dbReference type="Proteomes" id="UP000319852"/>
    </source>
</evidence>
<dbReference type="PANTHER" id="PTHR11092">
    <property type="entry name" value="SUGAR NUCLEOTIDE EPIMERASE RELATED"/>
    <property type="match status" value="1"/>
</dbReference>
<dbReference type="Gene3D" id="3.40.50.720">
    <property type="entry name" value="NAD(P)-binding Rossmann-like Domain"/>
    <property type="match status" value="1"/>
</dbReference>
<dbReference type="SUPFAM" id="SSF51735">
    <property type="entry name" value="NAD(P)-binding Rossmann-fold domains"/>
    <property type="match status" value="1"/>
</dbReference>
<organism evidence="4 5">
    <name type="scientific">Adhaeretor mobilis</name>
    <dbReference type="NCBI Taxonomy" id="1930276"/>
    <lineage>
        <taxon>Bacteria</taxon>
        <taxon>Pseudomonadati</taxon>
        <taxon>Planctomycetota</taxon>
        <taxon>Planctomycetia</taxon>
        <taxon>Pirellulales</taxon>
        <taxon>Lacipirellulaceae</taxon>
        <taxon>Adhaeretor</taxon>
    </lineage>
</organism>
<dbReference type="EMBL" id="CP036263">
    <property type="protein sequence ID" value="QDT01387.1"/>
    <property type="molecule type" value="Genomic_DNA"/>
</dbReference>
<dbReference type="PANTHER" id="PTHR11092:SF0">
    <property type="entry name" value="EPIMERASE FAMILY PROTEIN SDR39U1"/>
    <property type="match status" value="1"/>
</dbReference>
<dbReference type="InterPro" id="IPR013549">
    <property type="entry name" value="DUF1731"/>
</dbReference>
<feature type="domain" description="NAD-dependent epimerase/dehydratase" evidence="2">
    <location>
        <begin position="8"/>
        <end position="219"/>
    </location>
</feature>
<dbReference type="InterPro" id="IPR001509">
    <property type="entry name" value="Epimerase_deHydtase"/>
</dbReference>
<dbReference type="Proteomes" id="UP000319852">
    <property type="component" value="Chromosome"/>
</dbReference>
<dbReference type="InterPro" id="IPR010099">
    <property type="entry name" value="SDR39U1"/>
</dbReference>
<dbReference type="OrthoDB" id="9801773at2"/>
<name>A0A517N2M4_9BACT</name>
<sequence>MSNSDQTIIITGASGLVGSALVNALENDGHKVIRAVRREVKDSARELHWDPNKGEIDAVRFEDADAVIHLAGEGIADSRWSDAVKQRILHSRTKGTLLIAETIANCQNKPHTLACASAIGYYGDRGDSVLTEQSDPGEGFLPDVCQQWEASCEPARDAGIRVANMRIGVVLSPKGGALAKMLTPFKMGVGGVLGNGQQYFSWIALDDLVAGIVHVINTPTLSGPVNMTAPNPVTNHKYTKTLGSVLGRPTFLPMPAFVARLAFGEMADALLLASTRVKPTVLSDTGYHFEYPELEPALEHLLNETKTS</sequence>
<dbReference type="Pfam" id="PF01370">
    <property type="entry name" value="Epimerase"/>
    <property type="match status" value="1"/>
</dbReference>
<evidence type="ECO:0000259" key="3">
    <source>
        <dbReference type="Pfam" id="PF08338"/>
    </source>
</evidence>
<protein>
    <submittedName>
        <fullName evidence="4">Epimerase family protein</fullName>
    </submittedName>
</protein>
<dbReference type="Pfam" id="PF08338">
    <property type="entry name" value="DUF1731"/>
    <property type="match status" value="1"/>
</dbReference>
<comment type="similarity">
    <text evidence="1">Belongs to the NAD(P)-dependent epimerase/dehydratase family. SDR39U1 subfamily.</text>
</comment>
<dbReference type="InterPro" id="IPR036291">
    <property type="entry name" value="NAD(P)-bd_dom_sf"/>
</dbReference>
<evidence type="ECO:0000256" key="1">
    <source>
        <dbReference type="ARBA" id="ARBA00009353"/>
    </source>
</evidence>
<reference evidence="4 5" key="1">
    <citation type="submission" date="2019-02" db="EMBL/GenBank/DDBJ databases">
        <title>Deep-cultivation of Planctomycetes and their phenomic and genomic characterization uncovers novel biology.</title>
        <authorList>
            <person name="Wiegand S."/>
            <person name="Jogler M."/>
            <person name="Boedeker C."/>
            <person name="Pinto D."/>
            <person name="Vollmers J."/>
            <person name="Rivas-Marin E."/>
            <person name="Kohn T."/>
            <person name="Peeters S.H."/>
            <person name="Heuer A."/>
            <person name="Rast P."/>
            <person name="Oberbeckmann S."/>
            <person name="Bunk B."/>
            <person name="Jeske O."/>
            <person name="Meyerdierks A."/>
            <person name="Storesund J.E."/>
            <person name="Kallscheuer N."/>
            <person name="Luecker S."/>
            <person name="Lage O.M."/>
            <person name="Pohl T."/>
            <person name="Merkel B.J."/>
            <person name="Hornburger P."/>
            <person name="Mueller R.-W."/>
            <person name="Bruemmer F."/>
            <person name="Labrenz M."/>
            <person name="Spormann A.M."/>
            <person name="Op den Camp H."/>
            <person name="Overmann J."/>
            <person name="Amann R."/>
            <person name="Jetten M.S.M."/>
            <person name="Mascher T."/>
            <person name="Medema M.H."/>
            <person name="Devos D.P."/>
            <person name="Kaster A.-K."/>
            <person name="Ovreas L."/>
            <person name="Rohde M."/>
            <person name="Galperin M.Y."/>
            <person name="Jogler C."/>
        </authorList>
    </citation>
    <scope>NUCLEOTIDE SEQUENCE [LARGE SCALE GENOMIC DNA]</scope>
    <source>
        <strain evidence="4 5">HG15A2</strain>
    </source>
</reference>
<keyword evidence="5" id="KW-1185">Reference proteome</keyword>
<dbReference type="RefSeq" id="WP_145063539.1">
    <property type="nucleotide sequence ID" value="NZ_CP036263.1"/>
</dbReference>
<dbReference type="CDD" id="cd05242">
    <property type="entry name" value="SDR_a8"/>
    <property type="match status" value="1"/>
</dbReference>
<dbReference type="NCBIfam" id="TIGR01777">
    <property type="entry name" value="yfcH"/>
    <property type="match status" value="1"/>
</dbReference>
<evidence type="ECO:0000313" key="4">
    <source>
        <dbReference type="EMBL" id="QDT01387.1"/>
    </source>
</evidence>
<accession>A0A517N2M4</accession>
<dbReference type="AlphaFoldDB" id="A0A517N2M4"/>
<dbReference type="KEGG" id="amob:HG15A2_47290"/>